<dbReference type="InterPro" id="IPR046573">
    <property type="entry name" value="DUF6633"/>
</dbReference>
<comment type="caution">
    <text evidence="2">The sequence shown here is derived from an EMBL/GenBank/DDBJ whole genome shotgun (WGS) entry which is preliminary data.</text>
</comment>
<proteinExistence type="predicted"/>
<dbReference type="AlphaFoldDB" id="J9G876"/>
<protein>
    <submittedName>
        <fullName evidence="2">Uncharacterized protein</fullName>
    </submittedName>
</protein>
<evidence type="ECO:0000313" key="2">
    <source>
        <dbReference type="EMBL" id="EJW95679.1"/>
    </source>
</evidence>
<dbReference type="EMBL" id="AMCI01005681">
    <property type="protein sequence ID" value="EJW95679.1"/>
    <property type="molecule type" value="Genomic_DNA"/>
</dbReference>
<evidence type="ECO:0000256" key="1">
    <source>
        <dbReference type="SAM" id="MobiDB-lite"/>
    </source>
</evidence>
<sequence>MKQPITLSKALQTTAKQNASPENRQPSAPSTSSLTKHVPSNSLPAEARMLLISFPDPEALLLAYNPQATTAFCARYSALQPSGDTLPILGRIYALDAKMYRQFLPAASQSRHPAPTLATVSRVYQPETAIAWLVAQLHSLAEYAGVKDKFTQSQLQEQASLILSEYYFLRLSEFMDFFRLFKLGKFGKFYGNADPLVVTEALRKFLDHRAKVIDRLVAQRKEEEAAREREERTREAITFEQYQQLLKQQGKKPESFELIKSITNS</sequence>
<accession>J9G876</accession>
<reference evidence="2" key="1">
    <citation type="journal article" date="2012" name="PLoS ONE">
        <title>Gene sets for utilization of primary and secondary nutrition supplies in the distal gut of endangered iberian lynx.</title>
        <authorList>
            <person name="Alcaide M."/>
            <person name="Messina E."/>
            <person name="Richter M."/>
            <person name="Bargiela R."/>
            <person name="Peplies J."/>
            <person name="Huws S.A."/>
            <person name="Newbold C.J."/>
            <person name="Golyshin P.N."/>
            <person name="Simon M.A."/>
            <person name="Lopez G."/>
            <person name="Yakimov M.M."/>
            <person name="Ferrer M."/>
        </authorList>
    </citation>
    <scope>NUCLEOTIDE SEQUENCE</scope>
</reference>
<gene>
    <name evidence="2" type="ORF">EVA_16222</name>
</gene>
<name>J9G876_9ZZZZ</name>
<organism evidence="2">
    <name type="scientific">gut metagenome</name>
    <dbReference type="NCBI Taxonomy" id="749906"/>
    <lineage>
        <taxon>unclassified sequences</taxon>
        <taxon>metagenomes</taxon>
        <taxon>organismal metagenomes</taxon>
    </lineage>
</organism>
<dbReference type="Pfam" id="PF20338">
    <property type="entry name" value="DUF6633"/>
    <property type="match status" value="1"/>
</dbReference>
<feature type="region of interest" description="Disordered" evidence="1">
    <location>
        <begin position="1"/>
        <end position="39"/>
    </location>
</feature>